<dbReference type="PANTHER" id="PTHR30069:SF29">
    <property type="entry name" value="HEMOGLOBIN AND HEMOGLOBIN-HAPTOGLOBIN-BINDING PROTEIN 1-RELATED"/>
    <property type="match status" value="1"/>
</dbReference>
<keyword evidence="6 10" id="KW-0798">TonB box</keyword>
<keyword evidence="9" id="KW-0998">Cell outer membrane</keyword>
<feature type="domain" description="TonB-dependent receptor-like beta-barrel" evidence="11">
    <location>
        <begin position="391"/>
        <end position="749"/>
    </location>
</feature>
<comment type="caution">
    <text evidence="13">The sequence shown here is derived from an EMBL/GenBank/DDBJ whole genome shotgun (WGS) entry which is preliminary data.</text>
</comment>
<evidence type="ECO:0000256" key="3">
    <source>
        <dbReference type="ARBA" id="ARBA00022452"/>
    </source>
</evidence>
<feature type="domain" description="TonB-dependent receptor plug" evidence="12">
    <location>
        <begin position="109"/>
        <end position="207"/>
    </location>
</feature>
<dbReference type="Gene3D" id="2.170.130.10">
    <property type="entry name" value="TonB-dependent receptor, plug domain"/>
    <property type="match status" value="1"/>
</dbReference>
<dbReference type="SUPFAM" id="SSF56935">
    <property type="entry name" value="Porins"/>
    <property type="match status" value="1"/>
</dbReference>
<evidence type="ECO:0000259" key="11">
    <source>
        <dbReference type="Pfam" id="PF00593"/>
    </source>
</evidence>
<dbReference type="SUPFAM" id="SSF49464">
    <property type="entry name" value="Carboxypeptidase regulatory domain-like"/>
    <property type="match status" value="1"/>
</dbReference>
<keyword evidence="7 10" id="KW-0472">Membrane</keyword>
<dbReference type="InterPro" id="IPR008969">
    <property type="entry name" value="CarboxyPept-like_regulatory"/>
</dbReference>
<keyword evidence="14" id="KW-1185">Reference proteome</keyword>
<comment type="subcellular location">
    <subcellularLocation>
        <location evidence="1">Cell outer membrane</location>
        <topology evidence="1">Multi-pass membrane protein</topology>
    </subcellularLocation>
</comment>
<evidence type="ECO:0000256" key="9">
    <source>
        <dbReference type="ARBA" id="ARBA00023237"/>
    </source>
</evidence>
<dbReference type="InterPro" id="IPR036942">
    <property type="entry name" value="Beta-barrel_TonB_sf"/>
</dbReference>
<organism evidence="13 14">
    <name type="scientific">Aquimarina addita</name>
    <dbReference type="NCBI Taxonomy" id="870485"/>
    <lineage>
        <taxon>Bacteria</taxon>
        <taxon>Pseudomonadati</taxon>
        <taxon>Bacteroidota</taxon>
        <taxon>Flavobacteriia</taxon>
        <taxon>Flavobacteriales</taxon>
        <taxon>Flavobacteriaceae</taxon>
        <taxon>Aquimarina</taxon>
    </lineage>
</organism>
<dbReference type="Gene3D" id="2.60.40.1120">
    <property type="entry name" value="Carboxypeptidase-like, regulatory domain"/>
    <property type="match status" value="1"/>
</dbReference>
<dbReference type="InterPro" id="IPR000531">
    <property type="entry name" value="Beta-barrel_TonB"/>
</dbReference>
<dbReference type="InterPro" id="IPR037066">
    <property type="entry name" value="Plug_dom_sf"/>
</dbReference>
<evidence type="ECO:0000256" key="10">
    <source>
        <dbReference type="RuleBase" id="RU003357"/>
    </source>
</evidence>
<gene>
    <name evidence="13" type="ORF">GCM10022393_30440</name>
</gene>
<dbReference type="Pfam" id="PF00593">
    <property type="entry name" value="TonB_dep_Rec_b-barrel"/>
    <property type="match status" value="1"/>
</dbReference>
<comment type="similarity">
    <text evidence="10">Belongs to the TonB-dependent receptor family.</text>
</comment>
<keyword evidence="8 13" id="KW-0675">Receptor</keyword>
<dbReference type="InterPro" id="IPR039426">
    <property type="entry name" value="TonB-dep_rcpt-like"/>
</dbReference>
<evidence type="ECO:0000256" key="4">
    <source>
        <dbReference type="ARBA" id="ARBA00022692"/>
    </source>
</evidence>
<dbReference type="Pfam" id="PF07715">
    <property type="entry name" value="Plug"/>
    <property type="match status" value="1"/>
</dbReference>
<dbReference type="Proteomes" id="UP001500459">
    <property type="component" value="Unassembled WGS sequence"/>
</dbReference>
<keyword evidence="5" id="KW-0732">Signal</keyword>
<keyword evidence="2" id="KW-0813">Transport</keyword>
<reference evidence="14" key="1">
    <citation type="journal article" date="2019" name="Int. J. Syst. Evol. Microbiol.">
        <title>The Global Catalogue of Microorganisms (GCM) 10K type strain sequencing project: providing services to taxonomists for standard genome sequencing and annotation.</title>
        <authorList>
            <consortium name="The Broad Institute Genomics Platform"/>
            <consortium name="The Broad Institute Genome Sequencing Center for Infectious Disease"/>
            <person name="Wu L."/>
            <person name="Ma J."/>
        </authorList>
    </citation>
    <scope>NUCLEOTIDE SEQUENCE [LARGE SCALE GENOMIC DNA]</scope>
    <source>
        <strain evidence="14">JCM 17106</strain>
    </source>
</reference>
<dbReference type="InterPro" id="IPR012910">
    <property type="entry name" value="Plug_dom"/>
</dbReference>
<evidence type="ECO:0000256" key="8">
    <source>
        <dbReference type="ARBA" id="ARBA00023170"/>
    </source>
</evidence>
<evidence type="ECO:0000256" key="6">
    <source>
        <dbReference type="ARBA" id="ARBA00023077"/>
    </source>
</evidence>
<dbReference type="Gene3D" id="2.40.170.20">
    <property type="entry name" value="TonB-dependent receptor, beta-barrel domain"/>
    <property type="match status" value="1"/>
</dbReference>
<dbReference type="RefSeq" id="WP_344928893.1">
    <property type="nucleotide sequence ID" value="NZ_BAABCW010000013.1"/>
</dbReference>
<evidence type="ECO:0000259" key="12">
    <source>
        <dbReference type="Pfam" id="PF07715"/>
    </source>
</evidence>
<dbReference type="Pfam" id="PF13715">
    <property type="entry name" value="CarbopepD_reg_2"/>
    <property type="match status" value="1"/>
</dbReference>
<evidence type="ECO:0000256" key="7">
    <source>
        <dbReference type="ARBA" id="ARBA00023136"/>
    </source>
</evidence>
<name>A0ABP6UQZ7_9FLAO</name>
<sequence length="780" mass="88304">MIAQKERCSHSVSGKVFDADTEEPIANAIIKVKGKKKYTSTNAEGNFKIDSLCTKNNTLIISCVGYTDSTKDHEHDSAIHFYLVQEVTGLDEVTIQAQRTKEKGTETISQVTIGKSEITSNPTQSLAATLSKQQGLTFASAGTNVQLPVIHGLYGNRILVLNNGLKHGFQNWGTDHAPEIDISSANSITVIKGATGVRYGSEGLGGAIIIKPNPLLLNNPLYAKLGTGYQTNGQGYNANVEIGYGIEKWSYFANGNYTRIGDRNTPDYSLTNSGKEEKAFSFGILHHLNHWDIKLHYSFVDQNLALLRSSIANSPDSFIRAINSDEPIIMNPFSYDINQPNQMTQHHLAKTEINWWYTEGGKFTLIGGVQLNKRDEFDVRRNANLPIIDLDLLTYDYQLEWKHPTWHGLDGLVGVQYFSQNNDNNPGTQTTPFIPNYNTDRYSAFAVESLTFGKNTVEAGLRFDFETNDVRGREINQDIFRDNYSFTNLTGSLGYVRQLSDNTTFRTNLGTAWRTPNMEELFSFGQHGFKTTFGLLRFTDTSGELSTDEVIPLDKSDVNPERGYKFINEFRTNKNRNTHTITAYSHYIENYVFDRPIGVFGTIRGPMPAFIFDQVDALFLGADYSWKKEWTEKISGVFGASYLWSRNIGDNDPLINQPPITTNFELQWNQGSVWLFDSSKWSIRSSYTFQQFQAPRTIIPESLVDGLEQLTTDSEIFDFADATDGYFLLDLSWNVKWKHLRGGITVQNILNTRYRDYLNEMRYFADEPGRNILFTLKYNL</sequence>
<proteinExistence type="inferred from homology"/>
<keyword evidence="4" id="KW-0812">Transmembrane</keyword>
<evidence type="ECO:0000256" key="1">
    <source>
        <dbReference type="ARBA" id="ARBA00004571"/>
    </source>
</evidence>
<protein>
    <submittedName>
        <fullName evidence="13">TonB-dependent receptor</fullName>
    </submittedName>
</protein>
<dbReference type="EMBL" id="BAABCW010000013">
    <property type="protein sequence ID" value="GAA3514409.1"/>
    <property type="molecule type" value="Genomic_DNA"/>
</dbReference>
<evidence type="ECO:0000313" key="14">
    <source>
        <dbReference type="Proteomes" id="UP001500459"/>
    </source>
</evidence>
<evidence type="ECO:0000256" key="2">
    <source>
        <dbReference type="ARBA" id="ARBA00022448"/>
    </source>
</evidence>
<accession>A0ABP6UQZ7</accession>
<dbReference type="PANTHER" id="PTHR30069">
    <property type="entry name" value="TONB-DEPENDENT OUTER MEMBRANE RECEPTOR"/>
    <property type="match status" value="1"/>
</dbReference>
<evidence type="ECO:0000313" key="13">
    <source>
        <dbReference type="EMBL" id="GAA3514409.1"/>
    </source>
</evidence>
<evidence type="ECO:0000256" key="5">
    <source>
        <dbReference type="ARBA" id="ARBA00022729"/>
    </source>
</evidence>
<keyword evidence="3" id="KW-1134">Transmembrane beta strand</keyword>